<dbReference type="KEGG" id="ccp:CHC_T00000037001"/>
<dbReference type="Gramene" id="CDF37906">
    <property type="protein sequence ID" value="CDF37906"/>
    <property type="gene ID" value="CHC_T00000037001"/>
</dbReference>
<evidence type="ECO:0000256" key="2">
    <source>
        <dbReference type="SAM" id="Phobius"/>
    </source>
</evidence>
<name>R7QKA0_CHOCR</name>
<feature type="transmembrane region" description="Helical" evidence="2">
    <location>
        <begin position="95"/>
        <end position="112"/>
    </location>
</feature>
<reference evidence="4" key="1">
    <citation type="journal article" date="2013" name="Proc. Natl. Acad. Sci. U.S.A.">
        <title>Genome structure and metabolic features in the red seaweed Chondrus crispus shed light on evolution of the Archaeplastida.</title>
        <authorList>
            <person name="Collen J."/>
            <person name="Porcel B."/>
            <person name="Carre W."/>
            <person name="Ball S.G."/>
            <person name="Chaparro C."/>
            <person name="Tonon T."/>
            <person name="Barbeyron T."/>
            <person name="Michel G."/>
            <person name="Noel B."/>
            <person name="Valentin K."/>
            <person name="Elias M."/>
            <person name="Artiguenave F."/>
            <person name="Arun A."/>
            <person name="Aury J.M."/>
            <person name="Barbosa-Neto J.F."/>
            <person name="Bothwell J.H."/>
            <person name="Bouget F.Y."/>
            <person name="Brillet L."/>
            <person name="Cabello-Hurtado F."/>
            <person name="Capella-Gutierrez S."/>
            <person name="Charrier B."/>
            <person name="Cladiere L."/>
            <person name="Cock J.M."/>
            <person name="Coelho S.M."/>
            <person name="Colleoni C."/>
            <person name="Czjzek M."/>
            <person name="Da Silva C."/>
            <person name="Delage L."/>
            <person name="Denoeud F."/>
            <person name="Deschamps P."/>
            <person name="Dittami S.M."/>
            <person name="Gabaldon T."/>
            <person name="Gachon C.M."/>
            <person name="Groisillier A."/>
            <person name="Herve C."/>
            <person name="Jabbari K."/>
            <person name="Katinka M."/>
            <person name="Kloareg B."/>
            <person name="Kowalczyk N."/>
            <person name="Labadie K."/>
            <person name="Leblanc C."/>
            <person name="Lopez P.J."/>
            <person name="McLachlan D.H."/>
            <person name="Meslet-Cladiere L."/>
            <person name="Moustafa A."/>
            <person name="Nehr Z."/>
            <person name="Nyvall Collen P."/>
            <person name="Panaud O."/>
            <person name="Partensky F."/>
            <person name="Poulain J."/>
            <person name="Rensing S.A."/>
            <person name="Rousvoal S."/>
            <person name="Samson G."/>
            <person name="Symeonidi A."/>
            <person name="Weissenbach J."/>
            <person name="Zambounis A."/>
            <person name="Wincker P."/>
            <person name="Boyen C."/>
        </authorList>
    </citation>
    <scope>NUCLEOTIDE SEQUENCE [LARGE SCALE GENOMIC DNA]</scope>
    <source>
        <strain evidence="4">cv. Stackhouse</strain>
    </source>
</reference>
<keyword evidence="2" id="KW-0472">Membrane</keyword>
<dbReference type="EMBL" id="HG001883">
    <property type="protein sequence ID" value="CDF37906.1"/>
    <property type="molecule type" value="Genomic_DNA"/>
</dbReference>
<accession>R7QKA0</accession>
<dbReference type="GeneID" id="17325496"/>
<feature type="region of interest" description="Disordered" evidence="1">
    <location>
        <begin position="204"/>
        <end position="225"/>
    </location>
</feature>
<gene>
    <name evidence="3" type="ORF">CHC_T00000037001</name>
</gene>
<keyword evidence="2" id="KW-1133">Transmembrane helix</keyword>
<proteinExistence type="predicted"/>
<evidence type="ECO:0000313" key="3">
    <source>
        <dbReference type="EMBL" id="CDF37906.1"/>
    </source>
</evidence>
<organism evidence="3 4">
    <name type="scientific">Chondrus crispus</name>
    <name type="common">Carrageen Irish moss</name>
    <name type="synonym">Polymorpha crispa</name>
    <dbReference type="NCBI Taxonomy" id="2769"/>
    <lineage>
        <taxon>Eukaryota</taxon>
        <taxon>Rhodophyta</taxon>
        <taxon>Florideophyceae</taxon>
        <taxon>Rhodymeniophycidae</taxon>
        <taxon>Gigartinales</taxon>
        <taxon>Gigartinaceae</taxon>
        <taxon>Chondrus</taxon>
    </lineage>
</organism>
<evidence type="ECO:0000313" key="4">
    <source>
        <dbReference type="Proteomes" id="UP000012073"/>
    </source>
</evidence>
<protein>
    <submittedName>
        <fullName evidence="3">Uncharacterized protein</fullName>
    </submittedName>
</protein>
<dbReference type="Proteomes" id="UP000012073">
    <property type="component" value="Unassembled WGS sequence"/>
</dbReference>
<feature type="transmembrane region" description="Helical" evidence="2">
    <location>
        <begin position="57"/>
        <end position="83"/>
    </location>
</feature>
<keyword evidence="4" id="KW-1185">Reference proteome</keyword>
<sequence>MLGRRRVPADTACDISVAATSYPRRERTSENVVLTFTKQLFQIVNPTRRSFRRPFRLLGLIVRPLPLVLPPILLPLVLLIFILPNCPRINESTGKLDLLFHILFLLLLNPLLPQHAPLIHYKNAQDTGQARPHPLQIAEPLRGDLILLQLHDLLLGLRILCRLPAAQLAIAHVVIPLDPQRAQRYRARRYVAEGLGRRRVRLSHRRERHVARREAQHRTGQTAGG</sequence>
<keyword evidence="2" id="KW-0812">Transmembrane</keyword>
<dbReference type="RefSeq" id="XP_005717777.1">
    <property type="nucleotide sequence ID" value="XM_005717720.1"/>
</dbReference>
<dbReference type="AlphaFoldDB" id="R7QKA0"/>
<evidence type="ECO:0000256" key="1">
    <source>
        <dbReference type="SAM" id="MobiDB-lite"/>
    </source>
</evidence>